<feature type="zinc finger region" description="C3H1-type" evidence="1">
    <location>
        <begin position="24"/>
        <end position="52"/>
    </location>
</feature>
<dbReference type="EMBL" id="CAJJDN010000002">
    <property type="protein sequence ID" value="CAD8046957.1"/>
    <property type="molecule type" value="Genomic_DNA"/>
</dbReference>
<keyword evidence="1" id="KW-0479">Metal-binding</keyword>
<gene>
    <name evidence="3" type="ORF">PSON_ATCC_30995.1.T0020151</name>
</gene>
<organism evidence="3 4">
    <name type="scientific">Paramecium sonneborni</name>
    <dbReference type="NCBI Taxonomy" id="65129"/>
    <lineage>
        <taxon>Eukaryota</taxon>
        <taxon>Sar</taxon>
        <taxon>Alveolata</taxon>
        <taxon>Ciliophora</taxon>
        <taxon>Intramacronucleata</taxon>
        <taxon>Oligohymenophorea</taxon>
        <taxon>Peniculida</taxon>
        <taxon>Parameciidae</taxon>
        <taxon>Paramecium</taxon>
    </lineage>
</organism>
<feature type="domain" description="C3H1-type" evidence="2">
    <location>
        <begin position="24"/>
        <end position="52"/>
    </location>
</feature>
<dbReference type="SMART" id="SM00356">
    <property type="entry name" value="ZnF_C3H1"/>
    <property type="match status" value="2"/>
</dbReference>
<reference evidence="3" key="1">
    <citation type="submission" date="2021-01" db="EMBL/GenBank/DDBJ databases">
        <authorList>
            <consortium name="Genoscope - CEA"/>
            <person name="William W."/>
        </authorList>
    </citation>
    <scope>NUCLEOTIDE SEQUENCE</scope>
</reference>
<protein>
    <recommendedName>
        <fullName evidence="2">C3H1-type domain-containing protein</fullName>
    </recommendedName>
</protein>
<name>A0A8S1JXE5_9CILI</name>
<dbReference type="Proteomes" id="UP000692954">
    <property type="component" value="Unassembled WGS sequence"/>
</dbReference>
<accession>A0A8S1JXE5</accession>
<proteinExistence type="predicted"/>
<dbReference type="PANTHER" id="PTHR12547">
    <property type="entry name" value="CCCH ZINC FINGER/TIS11-RELATED"/>
    <property type="match status" value="1"/>
</dbReference>
<dbReference type="OrthoDB" id="410307at2759"/>
<comment type="caution">
    <text evidence="3">The sequence shown here is derived from an EMBL/GenBank/DDBJ whole genome shotgun (WGS) entry which is preliminary data.</text>
</comment>
<keyword evidence="4" id="KW-1185">Reference proteome</keyword>
<keyword evidence="1" id="KW-0863">Zinc-finger</keyword>
<dbReference type="Pfam" id="PF00642">
    <property type="entry name" value="zf-CCCH"/>
    <property type="match status" value="2"/>
</dbReference>
<dbReference type="GO" id="GO:0008270">
    <property type="term" value="F:zinc ion binding"/>
    <property type="evidence" value="ECO:0007669"/>
    <property type="project" value="UniProtKB-KW"/>
</dbReference>
<dbReference type="InterPro" id="IPR045877">
    <property type="entry name" value="ZFP36-like"/>
</dbReference>
<evidence type="ECO:0000313" key="4">
    <source>
        <dbReference type="Proteomes" id="UP000692954"/>
    </source>
</evidence>
<dbReference type="GO" id="GO:0003729">
    <property type="term" value="F:mRNA binding"/>
    <property type="evidence" value="ECO:0007669"/>
    <property type="project" value="InterPro"/>
</dbReference>
<evidence type="ECO:0000313" key="3">
    <source>
        <dbReference type="EMBL" id="CAD8046957.1"/>
    </source>
</evidence>
<feature type="domain" description="C3H1-type" evidence="2">
    <location>
        <begin position="62"/>
        <end position="89"/>
    </location>
</feature>
<evidence type="ECO:0000256" key="1">
    <source>
        <dbReference type="PROSITE-ProRule" id="PRU00723"/>
    </source>
</evidence>
<dbReference type="PROSITE" id="PS50103">
    <property type="entry name" value="ZF_C3H1"/>
    <property type="match status" value="2"/>
</dbReference>
<dbReference type="PANTHER" id="PTHR12547:SF18">
    <property type="entry name" value="PROTEIN TIS11"/>
    <property type="match status" value="1"/>
</dbReference>
<evidence type="ECO:0000259" key="2">
    <source>
        <dbReference type="PROSITE" id="PS50103"/>
    </source>
</evidence>
<keyword evidence="1" id="KW-0862">Zinc</keyword>
<sequence>MYADCEDYLSSTSTQDDYGTLNVKLKTEFCKYWTEGKLCPYGNKCYFAHGEDQLLSKDVPKNYRTKECKNFEEIWCKYGQRCQFSHTLTKYQMPQLKYWTQVEKIEVGSIKKKHRLKIFKSITSGIYHKQQKQL</sequence>
<feature type="zinc finger region" description="C3H1-type" evidence="1">
    <location>
        <begin position="62"/>
        <end position="89"/>
    </location>
</feature>
<dbReference type="AlphaFoldDB" id="A0A8S1JXE5"/>
<dbReference type="InterPro" id="IPR000571">
    <property type="entry name" value="Znf_CCCH"/>
</dbReference>